<keyword evidence="4" id="KW-1185">Reference proteome</keyword>
<evidence type="ECO:0000313" key="3">
    <source>
        <dbReference type="EnsemblMetazoa" id="HelroP162510"/>
    </source>
</evidence>
<sequence length="181" mass="21555">MLISLKIISIIFFCFMVTAHRVKRGMLSKCSGDKVETMRMTWSPYVFKQFGMYDFVSTYYGPEQSVQRLKSCIRVWLTKGKRALFDDCQVHTRCESTRNFLKLFFPGLKCPLNWRPRHNYVTKFFYNDYPVLQGEFRLQINVSDAGRNKNLFCMEAFCPSKIRWGCFSYQLCFHEHLKILL</sequence>
<dbReference type="RefSeq" id="XP_009022942.1">
    <property type="nucleotide sequence ID" value="XM_009024694.1"/>
</dbReference>
<dbReference type="HOGENOM" id="CLU_1490596_0_0_1"/>
<reference evidence="2 4" key="2">
    <citation type="journal article" date="2013" name="Nature">
        <title>Insights into bilaterian evolution from three spiralian genomes.</title>
        <authorList>
            <person name="Simakov O."/>
            <person name="Marletaz F."/>
            <person name="Cho S.J."/>
            <person name="Edsinger-Gonzales E."/>
            <person name="Havlak P."/>
            <person name="Hellsten U."/>
            <person name="Kuo D.H."/>
            <person name="Larsson T."/>
            <person name="Lv J."/>
            <person name="Arendt D."/>
            <person name="Savage R."/>
            <person name="Osoegawa K."/>
            <person name="de Jong P."/>
            <person name="Grimwood J."/>
            <person name="Chapman J.A."/>
            <person name="Shapiro H."/>
            <person name="Aerts A."/>
            <person name="Otillar R.P."/>
            <person name="Terry A.Y."/>
            <person name="Boore J.L."/>
            <person name="Grigoriev I.V."/>
            <person name="Lindberg D.R."/>
            <person name="Seaver E.C."/>
            <person name="Weisblat D.A."/>
            <person name="Putnam N.H."/>
            <person name="Rokhsar D.S."/>
        </authorList>
    </citation>
    <scope>NUCLEOTIDE SEQUENCE</scope>
</reference>
<feature type="chain" id="PRO_5010980024" description="MD-2-related lipid-recognition domain-containing protein" evidence="1">
    <location>
        <begin position="20"/>
        <end position="181"/>
    </location>
</feature>
<gene>
    <name evidence="3" type="primary">20199620</name>
    <name evidence="2" type="ORF">HELRODRAFT_162510</name>
</gene>
<dbReference type="EnsemblMetazoa" id="HelroT162510">
    <property type="protein sequence ID" value="HelroP162510"/>
    <property type="gene ID" value="HelroG162510"/>
</dbReference>
<evidence type="ECO:0000256" key="1">
    <source>
        <dbReference type="SAM" id="SignalP"/>
    </source>
</evidence>
<dbReference type="KEGG" id="hro:HELRODRAFT_162510"/>
<dbReference type="CTD" id="20199620"/>
<evidence type="ECO:0008006" key="5">
    <source>
        <dbReference type="Google" id="ProtNLM"/>
    </source>
</evidence>
<dbReference type="EMBL" id="KB097143">
    <property type="protein sequence ID" value="ESN99032.1"/>
    <property type="molecule type" value="Genomic_DNA"/>
</dbReference>
<dbReference type="Proteomes" id="UP000015101">
    <property type="component" value="Unassembled WGS sequence"/>
</dbReference>
<accession>T1ESS0</accession>
<dbReference type="AlphaFoldDB" id="T1ESS0"/>
<dbReference type="InParanoid" id="T1ESS0"/>
<evidence type="ECO:0000313" key="2">
    <source>
        <dbReference type="EMBL" id="ESN99032.1"/>
    </source>
</evidence>
<reference evidence="3" key="3">
    <citation type="submission" date="2015-06" db="UniProtKB">
        <authorList>
            <consortium name="EnsemblMetazoa"/>
        </authorList>
    </citation>
    <scope>IDENTIFICATION</scope>
</reference>
<dbReference type="GeneID" id="20199620"/>
<name>T1ESS0_HELRO</name>
<feature type="signal peptide" evidence="1">
    <location>
        <begin position="1"/>
        <end position="19"/>
    </location>
</feature>
<keyword evidence="1" id="KW-0732">Signal</keyword>
<organism evidence="3 4">
    <name type="scientific">Helobdella robusta</name>
    <name type="common">Californian leech</name>
    <dbReference type="NCBI Taxonomy" id="6412"/>
    <lineage>
        <taxon>Eukaryota</taxon>
        <taxon>Metazoa</taxon>
        <taxon>Spiralia</taxon>
        <taxon>Lophotrochozoa</taxon>
        <taxon>Annelida</taxon>
        <taxon>Clitellata</taxon>
        <taxon>Hirudinea</taxon>
        <taxon>Rhynchobdellida</taxon>
        <taxon>Glossiphoniidae</taxon>
        <taxon>Helobdella</taxon>
    </lineage>
</organism>
<reference evidence="4" key="1">
    <citation type="submission" date="2012-12" db="EMBL/GenBank/DDBJ databases">
        <authorList>
            <person name="Hellsten U."/>
            <person name="Grimwood J."/>
            <person name="Chapman J.A."/>
            <person name="Shapiro H."/>
            <person name="Aerts A."/>
            <person name="Otillar R.P."/>
            <person name="Terry A.Y."/>
            <person name="Boore J.L."/>
            <person name="Simakov O."/>
            <person name="Marletaz F."/>
            <person name="Cho S.-J."/>
            <person name="Edsinger-Gonzales E."/>
            <person name="Havlak P."/>
            <person name="Kuo D.-H."/>
            <person name="Larsson T."/>
            <person name="Lv J."/>
            <person name="Arendt D."/>
            <person name="Savage R."/>
            <person name="Osoegawa K."/>
            <person name="de Jong P."/>
            <person name="Lindberg D.R."/>
            <person name="Seaver E.C."/>
            <person name="Weisblat D.A."/>
            <person name="Putnam N.H."/>
            <person name="Grigoriev I.V."/>
            <person name="Rokhsar D.S."/>
        </authorList>
    </citation>
    <scope>NUCLEOTIDE SEQUENCE</scope>
</reference>
<dbReference type="EMBL" id="AMQM01001100">
    <property type="status" value="NOT_ANNOTATED_CDS"/>
    <property type="molecule type" value="Genomic_DNA"/>
</dbReference>
<evidence type="ECO:0000313" key="4">
    <source>
        <dbReference type="Proteomes" id="UP000015101"/>
    </source>
</evidence>
<proteinExistence type="predicted"/>
<protein>
    <recommendedName>
        <fullName evidence="5">MD-2-related lipid-recognition domain-containing protein</fullName>
    </recommendedName>
</protein>